<dbReference type="RefSeq" id="WP_150436008.1">
    <property type="nucleotide sequence ID" value="NZ_VYKJ01000008.1"/>
</dbReference>
<evidence type="ECO:0000256" key="1">
    <source>
        <dbReference type="ARBA" id="ARBA00007261"/>
    </source>
</evidence>
<dbReference type="Pfam" id="PF05193">
    <property type="entry name" value="Peptidase_M16_C"/>
    <property type="match status" value="1"/>
</dbReference>
<dbReference type="Proteomes" id="UP000335415">
    <property type="component" value="Unassembled WGS sequence"/>
</dbReference>
<dbReference type="InterPro" id="IPR050626">
    <property type="entry name" value="Peptidase_M16"/>
</dbReference>
<dbReference type="InterPro" id="IPR007863">
    <property type="entry name" value="Peptidase_M16_C"/>
</dbReference>
<dbReference type="AlphaFoldDB" id="A0A5J5FX75"/>
<reference evidence="10 11" key="1">
    <citation type="submission" date="2019-09" db="EMBL/GenBank/DDBJ databases">
        <authorList>
            <person name="Li Y."/>
        </authorList>
    </citation>
    <scope>NUCLEOTIDE SEQUENCE [LARGE SCALE GENOMIC DNA]</scope>
    <source>
        <strain evidence="10 11">L3-3HA</strain>
    </source>
</reference>
<organism evidence="10 11">
    <name type="scientific">Affinibrenneria salicis</name>
    <dbReference type="NCBI Taxonomy" id="2590031"/>
    <lineage>
        <taxon>Bacteria</taxon>
        <taxon>Pseudomonadati</taxon>
        <taxon>Pseudomonadota</taxon>
        <taxon>Gammaproteobacteria</taxon>
        <taxon>Enterobacterales</taxon>
        <taxon>Pectobacteriaceae</taxon>
        <taxon>Affinibrenneria</taxon>
    </lineage>
</organism>
<sequence>MQGTKICLLAGGLWLAVAGGNAQAEALQPDPAWQQGKLDNGFTWQLLATPQRPGDRIELRLVVNAGSLVESAQQTGFAHFLPRLALTHSEHFTATQLSALWPPENGLAPPPAIASYDFTQYNLSLPNNRPELLKEALNWLVETAGQLPIEQGNIQAALGGPDRVEAWPANPQDPWWRYRLKGSTLLAHDPSLSIKAPVDAQQLQQFYKSWYTPDAMTLYVVGHVDSRAVTDMISKRFSALSGQRDAPAPVPTLSPLLPHPISLMNENLKQSTLSLVWDSPWQPIRESHALVRYWQSDLAREALFWHMQQSLAKNQQKGSNLRFDCNVLYTRAQCAIHLDMNHSQIQPGLTFLARELVNLRDNGLAQQEFDALIARKNDELSKLFTTYARTSTDILIRQRMRSQQNGVVDIAPEQYQQLRQVFLSGLTPNMLNQALQQQLAQDATLLLLQPQGEPEVDMKALQDQYRKIMTPDPAGAAPTPEAPDATDTPEAAGDTPPPAQPAGPEASAP</sequence>
<evidence type="ECO:0000313" key="10">
    <source>
        <dbReference type="EMBL" id="KAA8998531.1"/>
    </source>
</evidence>
<dbReference type="EMBL" id="VYKJ01000008">
    <property type="protein sequence ID" value="KAA8998531.1"/>
    <property type="molecule type" value="Genomic_DNA"/>
</dbReference>
<dbReference type="PANTHER" id="PTHR43690">
    <property type="entry name" value="NARDILYSIN"/>
    <property type="match status" value="1"/>
</dbReference>
<evidence type="ECO:0000259" key="9">
    <source>
        <dbReference type="Pfam" id="PF05193"/>
    </source>
</evidence>
<feature type="chain" id="PRO_5023928538" evidence="7">
    <location>
        <begin position="25"/>
        <end position="509"/>
    </location>
</feature>
<dbReference type="Gene3D" id="3.30.830.10">
    <property type="entry name" value="Metalloenzyme, LuxS/M16 peptidase-like"/>
    <property type="match status" value="2"/>
</dbReference>
<accession>A0A5J5FX75</accession>
<protein>
    <submittedName>
        <fullName evidence="10">Insulinase family protein</fullName>
    </submittedName>
</protein>
<keyword evidence="2" id="KW-0645">Protease</keyword>
<keyword evidence="11" id="KW-1185">Reference proteome</keyword>
<proteinExistence type="inferred from homology"/>
<keyword evidence="3" id="KW-0378">Hydrolase</keyword>
<dbReference type="InterPro" id="IPR011765">
    <property type="entry name" value="Pept_M16_N"/>
</dbReference>
<dbReference type="InterPro" id="IPR011249">
    <property type="entry name" value="Metalloenz_LuxS/M16"/>
</dbReference>
<name>A0A5J5FX75_9GAMM</name>
<evidence type="ECO:0000256" key="3">
    <source>
        <dbReference type="ARBA" id="ARBA00022801"/>
    </source>
</evidence>
<evidence type="ECO:0000256" key="2">
    <source>
        <dbReference type="ARBA" id="ARBA00022670"/>
    </source>
</evidence>
<dbReference type="SUPFAM" id="SSF63411">
    <property type="entry name" value="LuxS/MPP-like metallohydrolase"/>
    <property type="match status" value="2"/>
</dbReference>
<evidence type="ECO:0000256" key="5">
    <source>
        <dbReference type="ARBA" id="ARBA00023049"/>
    </source>
</evidence>
<evidence type="ECO:0000313" key="11">
    <source>
        <dbReference type="Proteomes" id="UP000335415"/>
    </source>
</evidence>
<feature type="domain" description="Peptidase M16 N-terminal" evidence="8">
    <location>
        <begin position="51"/>
        <end position="155"/>
    </location>
</feature>
<feature type="signal peptide" evidence="7">
    <location>
        <begin position="1"/>
        <end position="24"/>
    </location>
</feature>
<dbReference type="GO" id="GO:0008237">
    <property type="term" value="F:metallopeptidase activity"/>
    <property type="evidence" value="ECO:0007669"/>
    <property type="project" value="UniProtKB-KW"/>
</dbReference>
<dbReference type="Pfam" id="PF00675">
    <property type="entry name" value="Peptidase_M16"/>
    <property type="match status" value="1"/>
</dbReference>
<evidence type="ECO:0000256" key="6">
    <source>
        <dbReference type="SAM" id="MobiDB-lite"/>
    </source>
</evidence>
<dbReference type="OrthoDB" id="9811314at2"/>
<dbReference type="GO" id="GO:0046872">
    <property type="term" value="F:metal ion binding"/>
    <property type="evidence" value="ECO:0007669"/>
    <property type="project" value="InterPro"/>
</dbReference>
<gene>
    <name evidence="10" type="ORF">FJU30_16150</name>
</gene>
<keyword evidence="4" id="KW-0862">Zinc</keyword>
<keyword evidence="5" id="KW-0482">Metalloprotease</keyword>
<feature type="compositionally biased region" description="Low complexity" evidence="6">
    <location>
        <begin position="470"/>
        <end position="494"/>
    </location>
</feature>
<dbReference type="PANTHER" id="PTHR43690:SF17">
    <property type="entry name" value="PROTEIN YHJJ"/>
    <property type="match status" value="1"/>
</dbReference>
<comment type="caution">
    <text evidence="10">The sequence shown here is derived from an EMBL/GenBank/DDBJ whole genome shotgun (WGS) entry which is preliminary data.</text>
</comment>
<comment type="similarity">
    <text evidence="1">Belongs to the peptidase M16 family.</text>
</comment>
<dbReference type="GO" id="GO:0006508">
    <property type="term" value="P:proteolysis"/>
    <property type="evidence" value="ECO:0007669"/>
    <property type="project" value="UniProtKB-KW"/>
</dbReference>
<evidence type="ECO:0000256" key="7">
    <source>
        <dbReference type="SAM" id="SignalP"/>
    </source>
</evidence>
<evidence type="ECO:0000259" key="8">
    <source>
        <dbReference type="Pfam" id="PF00675"/>
    </source>
</evidence>
<evidence type="ECO:0000256" key="4">
    <source>
        <dbReference type="ARBA" id="ARBA00022833"/>
    </source>
</evidence>
<keyword evidence="7" id="KW-0732">Signal</keyword>
<feature type="domain" description="Peptidase M16 C-terminal" evidence="9">
    <location>
        <begin position="198"/>
        <end position="374"/>
    </location>
</feature>
<feature type="region of interest" description="Disordered" evidence="6">
    <location>
        <begin position="466"/>
        <end position="509"/>
    </location>
</feature>